<reference evidence="1 2" key="1">
    <citation type="journal article" date="2018" name="New Phytol.">
        <title>Phylogenomics of Endogonaceae and evolution of mycorrhizas within Mucoromycota.</title>
        <authorList>
            <person name="Chang Y."/>
            <person name="Desiro A."/>
            <person name="Na H."/>
            <person name="Sandor L."/>
            <person name="Lipzen A."/>
            <person name="Clum A."/>
            <person name="Barry K."/>
            <person name="Grigoriev I.V."/>
            <person name="Martin F.M."/>
            <person name="Stajich J.E."/>
            <person name="Smith M.E."/>
            <person name="Bonito G."/>
            <person name="Spatafora J.W."/>
        </authorList>
    </citation>
    <scope>NUCLEOTIDE SEQUENCE [LARGE SCALE GENOMIC DNA]</scope>
    <source>
        <strain evidence="1 2">AD002</strain>
    </source>
</reference>
<organism evidence="1 2">
    <name type="scientific">Jimgerdemannia flammicorona</name>
    <dbReference type="NCBI Taxonomy" id="994334"/>
    <lineage>
        <taxon>Eukaryota</taxon>
        <taxon>Fungi</taxon>
        <taxon>Fungi incertae sedis</taxon>
        <taxon>Mucoromycota</taxon>
        <taxon>Mucoromycotina</taxon>
        <taxon>Endogonomycetes</taxon>
        <taxon>Endogonales</taxon>
        <taxon>Endogonaceae</taxon>
        <taxon>Jimgerdemannia</taxon>
    </lineage>
</organism>
<dbReference type="CDD" id="cd00161">
    <property type="entry name" value="beta-trefoil_Ricin-like"/>
    <property type="match status" value="1"/>
</dbReference>
<evidence type="ECO:0000313" key="2">
    <source>
        <dbReference type="Proteomes" id="UP000274822"/>
    </source>
</evidence>
<name>A0A433QZZ9_9FUNG</name>
<protein>
    <recommendedName>
        <fullName evidence="3">M6 family metalloprotease domain-containing protein</fullName>
    </recommendedName>
</protein>
<dbReference type="PANTHER" id="PTHR41775">
    <property type="entry name" value="SECRETED PROTEIN-RELATED"/>
    <property type="match status" value="1"/>
</dbReference>
<dbReference type="EMBL" id="RBNJ01000114">
    <property type="protein sequence ID" value="RUS35376.1"/>
    <property type="molecule type" value="Genomic_DNA"/>
</dbReference>
<gene>
    <name evidence="1" type="ORF">BC938DRAFT_471334</name>
</gene>
<dbReference type="InterPro" id="IPR035992">
    <property type="entry name" value="Ricin_B-like_lectins"/>
</dbReference>
<evidence type="ECO:0008006" key="3">
    <source>
        <dbReference type="Google" id="ProtNLM"/>
    </source>
</evidence>
<sequence>MSFDTSFYYRLTNNFTGKEKALDVLPDGSGLLKIADIGNYSGQFWRLVALDGGKYALRTWYLGEAFSLDIINDGINTTPHLAETTNVAGQHWTATPWGDGTFRLTNDFTGPDRHLDVYSDGLRPTLATGDYTGQHWTLTKITSITANVAIPDLEPKTNTWMSEGPTDFGVFVKPIGTVKALMIFVDFPDAPHGDIDAAATAKHLLGDGKAQKLLNSQSYGNLTLDVTVKSDLGWRRMPQGHAQYGSKTFEQHRDYIAVAAGLFPGSEVKFADYALVFIVSPPNGGFDLSPAFNAIPPTGAHSPSGEIRHAVTFGKDSYNNRYINLIHETGHVFGLPDLYPYASGGAETSKAGCWPIMSDIFHSMNFLGWHRHKNGWLVPSRKTYLSQETPEWYITLSPLRGAFGVSMLVLPLDNAVKPSKVLVAEVVEPVLGTDDKQWGEGILVYTVDATVESGNSPIQIVPKKTSSSSYYGYLYEAPYVVGDMMTHTEGSVSVTLTVLQKFGSSYNVKVVYKRQ</sequence>
<evidence type="ECO:0000313" key="1">
    <source>
        <dbReference type="EMBL" id="RUS35376.1"/>
    </source>
</evidence>
<comment type="caution">
    <text evidence="1">The sequence shown here is derived from an EMBL/GenBank/DDBJ whole genome shotgun (WGS) entry which is preliminary data.</text>
</comment>
<dbReference type="PANTHER" id="PTHR41775:SF1">
    <property type="entry name" value="PEPTIDASE M6-LIKE DOMAIN-CONTAINING PROTEIN"/>
    <property type="match status" value="1"/>
</dbReference>
<accession>A0A433QZZ9</accession>
<keyword evidence="2" id="KW-1185">Reference proteome</keyword>
<dbReference type="SUPFAM" id="SSF50370">
    <property type="entry name" value="Ricin B-like lectins"/>
    <property type="match status" value="1"/>
</dbReference>
<dbReference type="Gene3D" id="2.80.10.50">
    <property type="match status" value="1"/>
</dbReference>
<dbReference type="AlphaFoldDB" id="A0A433QZZ9"/>
<dbReference type="Proteomes" id="UP000274822">
    <property type="component" value="Unassembled WGS sequence"/>
</dbReference>
<proteinExistence type="predicted"/>
<dbReference type="SUPFAM" id="SSF55486">
    <property type="entry name" value="Metalloproteases ('zincins'), catalytic domain"/>
    <property type="match status" value="1"/>
</dbReference>